<dbReference type="InterPro" id="IPR004140">
    <property type="entry name" value="Exo70"/>
</dbReference>
<feature type="domain" description="Exocyst complex subunit Exo70 C-terminal" evidence="5">
    <location>
        <begin position="245"/>
        <end position="619"/>
    </location>
</feature>
<feature type="compositionally biased region" description="Low complexity" evidence="4">
    <location>
        <begin position="21"/>
        <end position="35"/>
    </location>
</feature>
<evidence type="ECO:0000259" key="5">
    <source>
        <dbReference type="Pfam" id="PF03081"/>
    </source>
</evidence>
<dbReference type="GO" id="GO:0000145">
    <property type="term" value="C:exocyst"/>
    <property type="evidence" value="ECO:0007669"/>
    <property type="project" value="InterPro"/>
</dbReference>
<proteinExistence type="inferred from homology"/>
<dbReference type="GO" id="GO:0015031">
    <property type="term" value="P:protein transport"/>
    <property type="evidence" value="ECO:0007669"/>
    <property type="project" value="UniProtKB-KW"/>
</dbReference>
<evidence type="ECO:0000256" key="2">
    <source>
        <dbReference type="ARBA" id="ARBA00022448"/>
    </source>
</evidence>
<organism evidence="6">
    <name type="scientific">Anthurium amnicola</name>
    <dbReference type="NCBI Taxonomy" id="1678845"/>
    <lineage>
        <taxon>Eukaryota</taxon>
        <taxon>Viridiplantae</taxon>
        <taxon>Streptophyta</taxon>
        <taxon>Embryophyta</taxon>
        <taxon>Tracheophyta</taxon>
        <taxon>Spermatophyta</taxon>
        <taxon>Magnoliopsida</taxon>
        <taxon>Liliopsida</taxon>
        <taxon>Araceae</taxon>
        <taxon>Pothoideae</taxon>
        <taxon>Potheae</taxon>
        <taxon>Anthurium</taxon>
    </lineage>
</organism>
<dbReference type="SUPFAM" id="SSF74788">
    <property type="entry name" value="Cullin repeat-like"/>
    <property type="match status" value="1"/>
</dbReference>
<evidence type="ECO:0000256" key="1">
    <source>
        <dbReference type="ARBA" id="ARBA00006756"/>
    </source>
</evidence>
<dbReference type="Pfam" id="PF03081">
    <property type="entry name" value="Exo70_C"/>
    <property type="match status" value="1"/>
</dbReference>
<keyword evidence="3" id="KW-0268">Exocytosis</keyword>
<keyword evidence="3" id="KW-0653">Protein transport</keyword>
<dbReference type="PANTHER" id="PTHR12542:SF17">
    <property type="entry name" value="EXOCYST SUBUNIT EXO70 FAMILY PROTEIN"/>
    <property type="match status" value="1"/>
</dbReference>
<gene>
    <name evidence="6" type="primary">exo70_2</name>
    <name evidence="6" type="ORF">g.112732</name>
</gene>
<dbReference type="Gene3D" id="1.20.1280.170">
    <property type="entry name" value="Exocyst complex component Exo70"/>
    <property type="match status" value="1"/>
</dbReference>
<evidence type="ECO:0000256" key="4">
    <source>
        <dbReference type="SAM" id="MobiDB-lite"/>
    </source>
</evidence>
<evidence type="ECO:0000313" key="6">
    <source>
        <dbReference type="EMBL" id="JAT66075.1"/>
    </source>
</evidence>
<accession>A0A1D1ZH80</accession>
<dbReference type="InterPro" id="IPR016159">
    <property type="entry name" value="Cullin_repeat-like_dom_sf"/>
</dbReference>
<dbReference type="EMBL" id="GDJX01001861">
    <property type="protein sequence ID" value="JAT66075.1"/>
    <property type="molecule type" value="Transcribed_RNA"/>
</dbReference>
<sequence length="651" mass="71986">MPRKGMRSLLFFHSSPHHRSSSSSSAAATSTASPRHTYSATMMEDNISSAQEIITKWDPEGSAFAKVTSLFYESRDEARLFLRVVADLQRAMQSFMADSPVSSSDLLVRAQSLMQAAMRRLQKEFYQILSANRDRLDPESVPASTRSSLSLTSISSLSDLEEDDLRDATESIGEVERVSALAMADLRSIAECMISCGYAKECVKTYKLIRRSIVDEGLYKLGFEKQSPSQLQKLDWDVLDIRVRAWLAASRVAVRTLFTGERALCDHVFASSDTIRDSCFADISRDPAVSFFAFPEQVTSKTKRSPEKVFRLLDMYGSISELWPEIESVFSSESTSTVRSQAVSSLLKLGEAVRSSIAEFDSAIQKDNSKVAAPGGGLHPLTRYVMNYVAFLADYAGVLADIFADHPLPVPLLPESFFDASPTSTWASTSRDEEINNPMSPISARLAWLILVLLCKLDSKAELYREVSVAYLFLANNLQYVVNKVRGSKLLELLGGDEWASKHEAKASGYAASYERLAWGKVLAAVPQDVEAVTAMDSPAAKEQMRRFNEAFEEAYRGQAGWVVPDGKMRDELKLSIARKLIPPYRSLYERCRFLLREERNSIAVVRFAPEDLGNYLSDLFYGDGNAGSTVSSVSVSSAAGSSSKASSRSL</sequence>
<evidence type="ECO:0000256" key="3">
    <source>
        <dbReference type="RuleBase" id="RU365026"/>
    </source>
</evidence>
<dbReference type="GO" id="GO:0006887">
    <property type="term" value="P:exocytosis"/>
    <property type="evidence" value="ECO:0007669"/>
    <property type="project" value="UniProtKB-KW"/>
</dbReference>
<name>A0A1D1ZH80_9ARAE</name>
<dbReference type="InterPro" id="IPR046364">
    <property type="entry name" value="Exo70_C"/>
</dbReference>
<dbReference type="GO" id="GO:0005546">
    <property type="term" value="F:phosphatidylinositol-4,5-bisphosphate binding"/>
    <property type="evidence" value="ECO:0007669"/>
    <property type="project" value="InterPro"/>
</dbReference>
<dbReference type="Pfam" id="PF20669">
    <property type="entry name" value="Exo70_N"/>
    <property type="match status" value="1"/>
</dbReference>
<dbReference type="PANTHER" id="PTHR12542">
    <property type="entry name" value="EXOCYST COMPLEX PROTEIN EXO70"/>
    <property type="match status" value="1"/>
</dbReference>
<comment type="function">
    <text evidence="3">Component of the exocyst complex.</text>
</comment>
<feature type="region of interest" description="Disordered" evidence="4">
    <location>
        <begin position="14"/>
        <end position="35"/>
    </location>
</feature>
<comment type="similarity">
    <text evidence="1 3">Belongs to the EXO70 family.</text>
</comment>
<reference evidence="6" key="1">
    <citation type="submission" date="2015-07" db="EMBL/GenBank/DDBJ databases">
        <title>Transcriptome Assembly of Anthurium amnicola.</title>
        <authorList>
            <person name="Suzuki J."/>
        </authorList>
    </citation>
    <scope>NUCLEOTIDE SEQUENCE</scope>
</reference>
<protein>
    <recommendedName>
        <fullName evidence="3">Exocyst subunit Exo70 family protein</fullName>
    </recommendedName>
</protein>
<dbReference type="AlphaFoldDB" id="A0A1D1ZH80"/>
<keyword evidence="2 3" id="KW-0813">Transport</keyword>